<dbReference type="AlphaFoldDB" id="A0A0F9AC06"/>
<organism evidence="1">
    <name type="scientific">marine sediment metagenome</name>
    <dbReference type="NCBI Taxonomy" id="412755"/>
    <lineage>
        <taxon>unclassified sequences</taxon>
        <taxon>metagenomes</taxon>
        <taxon>ecological metagenomes</taxon>
    </lineage>
</organism>
<sequence>MVKIRLFYDEEVDKSEAFLDLVKHESGF</sequence>
<accession>A0A0F9AC06</accession>
<dbReference type="EMBL" id="LAZR01043431">
    <property type="protein sequence ID" value="KKL07099.1"/>
    <property type="molecule type" value="Genomic_DNA"/>
</dbReference>
<gene>
    <name evidence="1" type="ORF">LCGC14_2589430</name>
</gene>
<name>A0A0F9AC06_9ZZZZ</name>
<proteinExistence type="predicted"/>
<protein>
    <submittedName>
        <fullName evidence="1">Uncharacterized protein</fullName>
    </submittedName>
</protein>
<evidence type="ECO:0000313" key="1">
    <source>
        <dbReference type="EMBL" id="KKL07099.1"/>
    </source>
</evidence>
<reference evidence="1" key="1">
    <citation type="journal article" date="2015" name="Nature">
        <title>Complex archaea that bridge the gap between prokaryotes and eukaryotes.</title>
        <authorList>
            <person name="Spang A."/>
            <person name="Saw J.H."/>
            <person name="Jorgensen S.L."/>
            <person name="Zaremba-Niedzwiedzka K."/>
            <person name="Martijn J."/>
            <person name="Lind A.E."/>
            <person name="van Eijk R."/>
            <person name="Schleper C."/>
            <person name="Guy L."/>
            <person name="Ettema T.J."/>
        </authorList>
    </citation>
    <scope>NUCLEOTIDE SEQUENCE</scope>
</reference>
<feature type="non-terminal residue" evidence="1">
    <location>
        <position position="28"/>
    </location>
</feature>
<comment type="caution">
    <text evidence="1">The sequence shown here is derived from an EMBL/GenBank/DDBJ whole genome shotgun (WGS) entry which is preliminary data.</text>
</comment>